<comment type="caution">
    <text evidence="1">The sequence shown here is derived from an EMBL/GenBank/DDBJ whole genome shotgun (WGS) entry which is preliminary data.</text>
</comment>
<reference evidence="1 2" key="1">
    <citation type="journal article" date="2019" name="Sci. Rep.">
        <title>Orb-weaving spider Araneus ventricosus genome elucidates the spidroin gene catalogue.</title>
        <authorList>
            <person name="Kono N."/>
            <person name="Nakamura H."/>
            <person name="Ohtoshi R."/>
            <person name="Moran D.A.P."/>
            <person name="Shinohara A."/>
            <person name="Yoshida Y."/>
            <person name="Fujiwara M."/>
            <person name="Mori M."/>
            <person name="Tomita M."/>
            <person name="Arakawa K."/>
        </authorList>
    </citation>
    <scope>NUCLEOTIDE SEQUENCE [LARGE SCALE GENOMIC DNA]</scope>
</reference>
<organism evidence="1 2">
    <name type="scientific">Araneus ventricosus</name>
    <name type="common">Orbweaver spider</name>
    <name type="synonym">Epeira ventricosa</name>
    <dbReference type="NCBI Taxonomy" id="182803"/>
    <lineage>
        <taxon>Eukaryota</taxon>
        <taxon>Metazoa</taxon>
        <taxon>Ecdysozoa</taxon>
        <taxon>Arthropoda</taxon>
        <taxon>Chelicerata</taxon>
        <taxon>Arachnida</taxon>
        <taxon>Araneae</taxon>
        <taxon>Araneomorphae</taxon>
        <taxon>Entelegynae</taxon>
        <taxon>Araneoidea</taxon>
        <taxon>Araneidae</taxon>
        <taxon>Araneus</taxon>
    </lineage>
</organism>
<accession>A0A4Y2D4F6</accession>
<protein>
    <submittedName>
        <fullName evidence="1">Uncharacterized protein</fullName>
    </submittedName>
</protein>
<name>A0A4Y2D4F6_ARAVE</name>
<evidence type="ECO:0000313" key="2">
    <source>
        <dbReference type="Proteomes" id="UP000499080"/>
    </source>
</evidence>
<dbReference type="Proteomes" id="UP000499080">
    <property type="component" value="Unassembled WGS sequence"/>
</dbReference>
<dbReference type="AlphaFoldDB" id="A0A4Y2D4F6"/>
<gene>
    <name evidence="1" type="ORF">AVEN_8130_1</name>
</gene>
<dbReference type="EMBL" id="BGPR01241590">
    <property type="protein sequence ID" value="GBM11551.1"/>
    <property type="molecule type" value="Genomic_DNA"/>
</dbReference>
<proteinExistence type="predicted"/>
<evidence type="ECO:0000313" key="1">
    <source>
        <dbReference type="EMBL" id="GBM11551.1"/>
    </source>
</evidence>
<sequence>MKLRNLLGGQLFAVGFLKLIDIIFHLQSHALRQRHNFIDNGFHGHYLKLTLDNTLRLRPNRSEGSLGDTSPGIFDQVKQGKDVEVIFPKPSEIKTGLFIKAHWSILIV</sequence>
<keyword evidence="2" id="KW-1185">Reference proteome</keyword>